<organism evidence="2">
    <name type="scientific">Pseudarthrobacter sulfonivorans</name>
    <dbReference type="NCBI Taxonomy" id="121292"/>
    <lineage>
        <taxon>Bacteria</taxon>
        <taxon>Bacillati</taxon>
        <taxon>Actinomycetota</taxon>
        <taxon>Actinomycetes</taxon>
        <taxon>Micrococcales</taxon>
        <taxon>Micrococcaceae</taxon>
        <taxon>Pseudarthrobacter</taxon>
    </lineage>
</organism>
<dbReference type="Gene3D" id="3.40.190.10">
    <property type="entry name" value="Periplasmic binding protein-like II"/>
    <property type="match status" value="1"/>
</dbReference>
<dbReference type="Proteomes" id="UP000065151">
    <property type="component" value="Chromosome"/>
</dbReference>
<evidence type="ECO:0008006" key="4">
    <source>
        <dbReference type="Google" id="ProtNLM"/>
    </source>
</evidence>
<dbReference type="Gene3D" id="3.40.190.150">
    <property type="entry name" value="Bordetella uptake gene, domain 1"/>
    <property type="match status" value="1"/>
</dbReference>
<dbReference type="PANTHER" id="PTHR42928:SF5">
    <property type="entry name" value="BLR1237 PROTEIN"/>
    <property type="match status" value="1"/>
</dbReference>
<evidence type="ECO:0000313" key="3">
    <source>
        <dbReference type="Proteomes" id="UP000065151"/>
    </source>
</evidence>
<evidence type="ECO:0000256" key="1">
    <source>
        <dbReference type="ARBA" id="ARBA00006987"/>
    </source>
</evidence>
<dbReference type="AlphaFoldDB" id="A0A0U3F7V3"/>
<dbReference type="CDD" id="cd07012">
    <property type="entry name" value="PBP2_Bug_TTT"/>
    <property type="match status" value="1"/>
</dbReference>
<dbReference type="InterPro" id="IPR042100">
    <property type="entry name" value="Bug_dom1"/>
</dbReference>
<name>A0A0U3F7V3_9MICC</name>
<sequence length="284" mass="29755">MPFAPGSATDVLARIWADCYERELGSPFVVENREGGSGSIGMTEAAASKPDGYTVVFGSSSSAVITPFNTKGAAYTVDSFTPVGQVALTNLYVAVPKDSPINSIEDLVEKGKTSTLVVADSGKTTLSGLVTEGLARNYGITVNHVTPSSMAEIKRGLDQGDYDMGLVTVDKQTVPWVLNKDLKALAVIGKSSPKWAPELKTLDELGFGEGQLAGPGNLGYWAVPAKTDGSIVDKLEATAATCLRDARVQETIGEFSLPAEPMASAKIQESLHSTAKSLEGLAKP</sequence>
<comment type="similarity">
    <text evidence="1">Belongs to the UPF0065 (bug) family.</text>
</comment>
<dbReference type="EMBL" id="CP013747">
    <property type="protein sequence ID" value="ALV39961.1"/>
    <property type="molecule type" value="Genomic_DNA"/>
</dbReference>
<reference evidence="2 3" key="1">
    <citation type="submission" date="2015-12" db="EMBL/GenBank/DDBJ databases">
        <authorList>
            <person name="Shamseldin A."/>
            <person name="Moawad H."/>
            <person name="Abd El-Rahim W.M."/>
            <person name="Sadowsky M.J."/>
        </authorList>
    </citation>
    <scope>NUCLEOTIDE SEQUENCE [LARGE SCALE GENOMIC DNA]</scope>
    <source>
        <strain evidence="2 3">Ar51</strain>
    </source>
</reference>
<accession>A0A0U3F7V3</accession>
<dbReference type="PANTHER" id="PTHR42928">
    <property type="entry name" value="TRICARBOXYLATE-BINDING PROTEIN"/>
    <property type="match status" value="1"/>
</dbReference>
<dbReference type="KEGG" id="psul:AU252_01260"/>
<protein>
    <recommendedName>
        <fullName evidence="4">Tripartite tricarboxylate transporter substrate binding protein</fullName>
    </recommendedName>
</protein>
<dbReference type="InterPro" id="IPR005064">
    <property type="entry name" value="BUG"/>
</dbReference>
<dbReference type="STRING" id="121292.AU252_01260"/>
<dbReference type="Pfam" id="PF03401">
    <property type="entry name" value="TctC"/>
    <property type="match status" value="1"/>
</dbReference>
<proteinExistence type="inferred from homology"/>
<evidence type="ECO:0000313" key="2">
    <source>
        <dbReference type="EMBL" id="ALV39961.1"/>
    </source>
</evidence>
<dbReference type="SUPFAM" id="SSF53850">
    <property type="entry name" value="Periplasmic binding protein-like II"/>
    <property type="match status" value="1"/>
</dbReference>
<gene>
    <name evidence="2" type="ORF">AU252_01260</name>
</gene>